<dbReference type="PANTHER" id="PTHR40465">
    <property type="entry name" value="CHROMOSOME 1, WHOLE GENOME SHOTGUN SEQUENCE"/>
    <property type="match status" value="1"/>
</dbReference>
<feature type="transmembrane region" description="Helical" evidence="1">
    <location>
        <begin position="94"/>
        <end position="113"/>
    </location>
</feature>
<feature type="transmembrane region" description="Helical" evidence="1">
    <location>
        <begin position="49"/>
        <end position="74"/>
    </location>
</feature>
<dbReference type="STRING" id="1314785.A0A165FB53"/>
<keyword evidence="1" id="KW-0812">Transmembrane</keyword>
<dbReference type="GeneID" id="63819733"/>
<dbReference type="RefSeq" id="XP_040766440.1">
    <property type="nucleotide sequence ID" value="XM_040902702.1"/>
</dbReference>
<evidence type="ECO:0000313" key="4">
    <source>
        <dbReference type="Proteomes" id="UP000076871"/>
    </source>
</evidence>
<evidence type="ECO:0000256" key="1">
    <source>
        <dbReference type="SAM" id="Phobius"/>
    </source>
</evidence>
<name>A0A165FB53_9APHY</name>
<dbReference type="InterPro" id="IPR045339">
    <property type="entry name" value="DUF6534"/>
</dbReference>
<accession>A0A165FB53</accession>
<feature type="transmembrane region" description="Helical" evidence="1">
    <location>
        <begin position="125"/>
        <end position="149"/>
    </location>
</feature>
<dbReference type="OrthoDB" id="3270417at2759"/>
<keyword evidence="1" id="KW-1133">Transmembrane helix</keyword>
<keyword evidence="1" id="KW-0472">Membrane</keyword>
<dbReference type="Proteomes" id="UP000076871">
    <property type="component" value="Unassembled WGS sequence"/>
</dbReference>
<protein>
    <recommendedName>
        <fullName evidence="2">DUF6534 domain-containing protein</fullName>
    </recommendedName>
</protein>
<feature type="transmembrane region" description="Helical" evidence="1">
    <location>
        <begin position="12"/>
        <end position="37"/>
    </location>
</feature>
<feature type="domain" description="DUF6534" evidence="2">
    <location>
        <begin position="171"/>
        <end position="260"/>
    </location>
</feature>
<dbReference type="PANTHER" id="PTHR40465:SF1">
    <property type="entry name" value="DUF6534 DOMAIN-CONTAINING PROTEIN"/>
    <property type="match status" value="1"/>
</dbReference>
<evidence type="ECO:0000259" key="2">
    <source>
        <dbReference type="Pfam" id="PF20152"/>
    </source>
</evidence>
<gene>
    <name evidence="3" type="ORF">LAESUDRAFT_49980</name>
</gene>
<evidence type="ECO:0000313" key="3">
    <source>
        <dbReference type="EMBL" id="KZT08700.1"/>
    </source>
</evidence>
<dbReference type="EMBL" id="KV427614">
    <property type="protein sequence ID" value="KZT08700.1"/>
    <property type="molecule type" value="Genomic_DNA"/>
</dbReference>
<feature type="transmembrane region" description="Helical" evidence="1">
    <location>
        <begin position="169"/>
        <end position="187"/>
    </location>
</feature>
<proteinExistence type="predicted"/>
<dbReference type="Pfam" id="PF20152">
    <property type="entry name" value="DUF6534"/>
    <property type="match status" value="1"/>
</dbReference>
<reference evidence="3 4" key="1">
    <citation type="journal article" date="2016" name="Mol. Biol. Evol.">
        <title>Comparative Genomics of Early-Diverging Mushroom-Forming Fungi Provides Insights into the Origins of Lignocellulose Decay Capabilities.</title>
        <authorList>
            <person name="Nagy L.G."/>
            <person name="Riley R."/>
            <person name="Tritt A."/>
            <person name="Adam C."/>
            <person name="Daum C."/>
            <person name="Floudas D."/>
            <person name="Sun H."/>
            <person name="Yadav J.S."/>
            <person name="Pangilinan J."/>
            <person name="Larsson K.H."/>
            <person name="Matsuura K."/>
            <person name="Barry K."/>
            <person name="Labutti K."/>
            <person name="Kuo R."/>
            <person name="Ohm R.A."/>
            <person name="Bhattacharya S.S."/>
            <person name="Shirouzu T."/>
            <person name="Yoshinaga Y."/>
            <person name="Martin F.M."/>
            <person name="Grigoriev I.V."/>
            <person name="Hibbett D.S."/>
        </authorList>
    </citation>
    <scope>NUCLEOTIDE SEQUENCE [LARGE SCALE GENOMIC DNA]</scope>
    <source>
        <strain evidence="3 4">93-53</strain>
    </source>
</reference>
<dbReference type="AlphaFoldDB" id="A0A165FB53"/>
<keyword evidence="4" id="KW-1185">Reference proteome</keyword>
<feature type="transmembrane region" description="Helical" evidence="1">
    <location>
        <begin position="208"/>
        <end position="228"/>
    </location>
</feature>
<organism evidence="3 4">
    <name type="scientific">Laetiporus sulphureus 93-53</name>
    <dbReference type="NCBI Taxonomy" id="1314785"/>
    <lineage>
        <taxon>Eukaryota</taxon>
        <taxon>Fungi</taxon>
        <taxon>Dikarya</taxon>
        <taxon>Basidiomycota</taxon>
        <taxon>Agaricomycotina</taxon>
        <taxon>Agaricomycetes</taxon>
        <taxon>Polyporales</taxon>
        <taxon>Laetiporus</taxon>
    </lineage>
</organism>
<dbReference type="InParanoid" id="A0A165FB53"/>
<sequence>MTGQHLPLCQTIGSVFIGMSFSLLLYGFACAQVLYYSRAYPQDKRMTKIVVALLWLLDTSVTAITIKFSWFYLVENHSNQTALTTIPLLLSAEWATSAVVVLLVQSFYVYNIWTLLMNTRCRAPFTFTAALLCLISFASGTALAVVALLHDQLPALFSVIAVPASMQDITAAIADIYISVSLIWILHASKTGHGRMDGILQRIILYTVNRGLLTIIMQVVLWGTYWGIIGRVDFVWIIPHFMESKVYVNSMLAVLNVRNHLRGANSLKVFSEFMAEDLLPDSPIT</sequence>